<reference evidence="1" key="1">
    <citation type="submission" date="2022-12" db="EMBL/GenBank/DDBJ databases">
        <authorList>
            <person name="Deng Y."/>
            <person name="Zhang Y.-Q."/>
        </authorList>
    </citation>
    <scope>NUCLEOTIDE SEQUENCE</scope>
    <source>
        <strain evidence="1">CPCC 205372</strain>
    </source>
</reference>
<sequence length="90" mass="10256">MTRLLFDFLVDRLPEGRLRSDIAELRDNNVLMLDLRTPEQDSVVKTIVDGLPTYLDRLDSDLQASLRPGFTELLELATAQHRQNQATTSD</sequence>
<protein>
    <submittedName>
        <fullName evidence="1">Uncharacterized protein</fullName>
    </submittedName>
</protein>
<keyword evidence="2" id="KW-1185">Reference proteome</keyword>
<gene>
    <name evidence="1" type="ORF">O6P37_25550</name>
</gene>
<evidence type="ECO:0000313" key="1">
    <source>
        <dbReference type="EMBL" id="MCZ8382241.1"/>
    </source>
</evidence>
<accession>A0ABT4Q077</accession>
<name>A0ABT4Q077_9MYCO</name>
<evidence type="ECO:0000313" key="2">
    <source>
        <dbReference type="Proteomes" id="UP001142153"/>
    </source>
</evidence>
<proteinExistence type="predicted"/>
<dbReference type="RefSeq" id="WP_269896713.1">
    <property type="nucleotide sequence ID" value="NZ_JAPZPY010000016.1"/>
</dbReference>
<comment type="caution">
    <text evidence="1">The sequence shown here is derived from an EMBL/GenBank/DDBJ whole genome shotgun (WGS) entry which is preliminary data.</text>
</comment>
<dbReference type="EMBL" id="JAPZPY010000016">
    <property type="protein sequence ID" value="MCZ8382241.1"/>
    <property type="molecule type" value="Genomic_DNA"/>
</dbReference>
<organism evidence="1 2">
    <name type="scientific">Mycobacterium hippophais</name>
    <dbReference type="NCBI Taxonomy" id="3016340"/>
    <lineage>
        <taxon>Bacteria</taxon>
        <taxon>Bacillati</taxon>
        <taxon>Actinomycetota</taxon>
        <taxon>Actinomycetes</taxon>
        <taxon>Mycobacteriales</taxon>
        <taxon>Mycobacteriaceae</taxon>
        <taxon>Mycobacterium</taxon>
    </lineage>
</organism>
<dbReference type="Proteomes" id="UP001142153">
    <property type="component" value="Unassembled WGS sequence"/>
</dbReference>